<evidence type="ECO:0000313" key="2">
    <source>
        <dbReference type="Proteomes" id="UP000259236"/>
    </source>
</evidence>
<sequence length="63" mass="6215">MWHRFCFAEAASAALTCGAGVDDDGGGTGGEAAFSLFIAMVSADATPADSPTTAIHLSAAPAR</sequence>
<gene>
    <name evidence="1" type="ORF">DFS55_25390</name>
</gene>
<reference evidence="1 2" key="1">
    <citation type="submission" date="2018-05" db="EMBL/GenBank/DDBJ databases">
        <title>Sequencing and annotation of Mycobacterium avium strain 109 (MAC109).</title>
        <authorList>
            <person name="Matern W.M."/>
            <person name="Bader J.S."/>
            <person name="Karakousis P.C."/>
        </authorList>
    </citation>
    <scope>NUCLEOTIDE SEQUENCE [LARGE SCALE GENOMIC DNA]</scope>
    <source>
        <strain evidence="1 2">MAC109</strain>
        <plasmid evidence="1 2">pMAC109b</plasmid>
    </source>
</reference>
<organism evidence="1 2">
    <name type="scientific">Mycobacterium avium subsp. hominissuis</name>
    <dbReference type="NCBI Taxonomy" id="439334"/>
    <lineage>
        <taxon>Bacteria</taxon>
        <taxon>Bacillati</taxon>
        <taxon>Actinomycetota</taxon>
        <taxon>Actinomycetes</taxon>
        <taxon>Mycobacteriales</taxon>
        <taxon>Mycobacteriaceae</taxon>
        <taxon>Mycobacterium</taxon>
        <taxon>Mycobacterium avium complex (MAC)</taxon>
    </lineage>
</organism>
<evidence type="ECO:0000313" key="1">
    <source>
        <dbReference type="EMBL" id="AXO25975.1"/>
    </source>
</evidence>
<dbReference type="AlphaFoldDB" id="A0A3B6XFD8"/>
<accession>A0A3B6XFD8</accession>
<dbReference type="EMBL" id="CP029334">
    <property type="protein sequence ID" value="AXO25975.1"/>
    <property type="molecule type" value="Genomic_DNA"/>
</dbReference>
<keyword evidence="1" id="KW-0614">Plasmid</keyword>
<geneLocation type="plasmid" evidence="1 2">
    <name>pMAC109b</name>
</geneLocation>
<protein>
    <submittedName>
        <fullName evidence="1">Uncharacterized protein</fullName>
    </submittedName>
</protein>
<name>A0A3B6XFD8_MYCAV</name>
<dbReference type="Proteomes" id="UP000259236">
    <property type="component" value="Plasmid pMAC109b"/>
</dbReference>
<proteinExistence type="predicted"/>